<dbReference type="InterPro" id="IPR017871">
    <property type="entry name" value="ABC_transporter-like_CS"/>
</dbReference>
<dbReference type="AlphaFoldDB" id="A0A1M5GC93"/>
<dbReference type="PROSITE" id="PS50893">
    <property type="entry name" value="ABC_TRANSPORTER_2"/>
    <property type="match status" value="1"/>
</dbReference>
<dbReference type="Gene3D" id="3.40.50.300">
    <property type="entry name" value="P-loop containing nucleotide triphosphate hydrolases"/>
    <property type="match status" value="1"/>
</dbReference>
<dbReference type="InterPro" id="IPR003439">
    <property type="entry name" value="ABC_transporter-like_ATP-bd"/>
</dbReference>
<dbReference type="STRING" id="1121391.SAMN02745206_03102"/>
<dbReference type="CDD" id="cd03225">
    <property type="entry name" value="ABC_cobalt_CbiO_domain1"/>
    <property type="match status" value="1"/>
</dbReference>
<dbReference type="GO" id="GO:0043190">
    <property type="term" value="C:ATP-binding cassette (ABC) transporter complex"/>
    <property type="evidence" value="ECO:0007669"/>
    <property type="project" value="TreeGrafter"/>
</dbReference>
<dbReference type="PROSITE" id="PS00211">
    <property type="entry name" value="ABC_TRANSPORTER_1"/>
    <property type="match status" value="1"/>
</dbReference>
<comment type="subcellular location">
    <subcellularLocation>
        <location evidence="1">Cell membrane</location>
    </subcellularLocation>
</comment>
<dbReference type="Pfam" id="PF00005">
    <property type="entry name" value="ABC_tran"/>
    <property type="match status" value="1"/>
</dbReference>
<dbReference type="Proteomes" id="UP000184076">
    <property type="component" value="Unassembled WGS sequence"/>
</dbReference>
<dbReference type="PANTHER" id="PTHR43553:SF24">
    <property type="entry name" value="ENERGY-COUPLING FACTOR TRANSPORTER ATP-BINDING PROTEIN ECFA1"/>
    <property type="match status" value="1"/>
</dbReference>
<keyword evidence="7" id="KW-1278">Translocase</keyword>
<gene>
    <name evidence="10" type="ORF">SAMN02745206_03102</name>
</gene>
<dbReference type="GO" id="GO:0016887">
    <property type="term" value="F:ATP hydrolysis activity"/>
    <property type="evidence" value="ECO:0007669"/>
    <property type="project" value="InterPro"/>
</dbReference>
<keyword evidence="6 10" id="KW-0067">ATP-binding</keyword>
<keyword evidence="3" id="KW-0813">Transport</keyword>
<evidence type="ECO:0000256" key="5">
    <source>
        <dbReference type="ARBA" id="ARBA00022741"/>
    </source>
</evidence>
<keyword evidence="11" id="KW-1185">Reference proteome</keyword>
<keyword evidence="5" id="KW-0547">Nucleotide-binding</keyword>
<accession>A0A1M5GC93</accession>
<protein>
    <submittedName>
        <fullName evidence="10">Biotin transport system ATP-binding protein</fullName>
    </submittedName>
</protein>
<dbReference type="SUPFAM" id="SSF52540">
    <property type="entry name" value="P-loop containing nucleoside triphosphate hydrolases"/>
    <property type="match status" value="1"/>
</dbReference>
<sequence>MIEANDLHFTYPDGTSALRGVTFRVATPAFVLLCGANGQGKTTLLHLLAGLFPPSGGSLRVFGLDPSRDAQAVRARVGLVFQDPDSQILSETVAEDVAFGPENLGLARDVVRRRVDQALARFGLEALGDKPCHALSGGEKRRVALAGVLAVDPELVLFDEPFTHLDWAGSRALLDALLEIRREGRTVVVSTHDVEKVIAHAEQVLVLKDGRVARCGSPAHVAGELARYGVRPPCSVLLGKGLQPWLAA</sequence>
<evidence type="ECO:0000313" key="11">
    <source>
        <dbReference type="Proteomes" id="UP000184076"/>
    </source>
</evidence>
<keyword evidence="4" id="KW-1003">Cell membrane</keyword>
<evidence type="ECO:0000256" key="6">
    <source>
        <dbReference type="ARBA" id="ARBA00022840"/>
    </source>
</evidence>
<feature type="domain" description="ABC transporter" evidence="9">
    <location>
        <begin position="2"/>
        <end position="234"/>
    </location>
</feature>
<dbReference type="EMBL" id="FQVB01000036">
    <property type="protein sequence ID" value="SHG01306.1"/>
    <property type="molecule type" value="Genomic_DNA"/>
</dbReference>
<evidence type="ECO:0000256" key="4">
    <source>
        <dbReference type="ARBA" id="ARBA00022475"/>
    </source>
</evidence>
<reference evidence="11" key="1">
    <citation type="submission" date="2016-11" db="EMBL/GenBank/DDBJ databases">
        <authorList>
            <person name="Varghese N."/>
            <person name="Submissions S."/>
        </authorList>
    </citation>
    <scope>NUCLEOTIDE SEQUENCE [LARGE SCALE GENOMIC DNA]</scope>
    <source>
        <strain evidence="11">DSM 9756</strain>
    </source>
</reference>
<dbReference type="OrthoDB" id="9809450at2"/>
<evidence type="ECO:0000256" key="8">
    <source>
        <dbReference type="ARBA" id="ARBA00023136"/>
    </source>
</evidence>
<dbReference type="InterPro" id="IPR003593">
    <property type="entry name" value="AAA+_ATPase"/>
</dbReference>
<evidence type="ECO:0000256" key="2">
    <source>
        <dbReference type="ARBA" id="ARBA00005417"/>
    </source>
</evidence>
<dbReference type="InterPro" id="IPR050095">
    <property type="entry name" value="ECF_ABC_transporter_ATP-bd"/>
</dbReference>
<evidence type="ECO:0000313" key="10">
    <source>
        <dbReference type="EMBL" id="SHG01306.1"/>
    </source>
</evidence>
<keyword evidence="8" id="KW-0472">Membrane</keyword>
<comment type="similarity">
    <text evidence="2">Belongs to the ABC transporter superfamily.</text>
</comment>
<name>A0A1M5GC93_9BACT</name>
<dbReference type="GO" id="GO:0042626">
    <property type="term" value="F:ATPase-coupled transmembrane transporter activity"/>
    <property type="evidence" value="ECO:0007669"/>
    <property type="project" value="TreeGrafter"/>
</dbReference>
<organism evidence="10 11">
    <name type="scientific">Desulfacinum infernum DSM 9756</name>
    <dbReference type="NCBI Taxonomy" id="1121391"/>
    <lineage>
        <taxon>Bacteria</taxon>
        <taxon>Pseudomonadati</taxon>
        <taxon>Thermodesulfobacteriota</taxon>
        <taxon>Syntrophobacteria</taxon>
        <taxon>Syntrophobacterales</taxon>
        <taxon>Syntrophobacteraceae</taxon>
        <taxon>Desulfacinum</taxon>
    </lineage>
</organism>
<dbReference type="InterPro" id="IPR015856">
    <property type="entry name" value="ABC_transpr_CbiO/EcfA_su"/>
</dbReference>
<dbReference type="SMART" id="SM00382">
    <property type="entry name" value="AAA"/>
    <property type="match status" value="1"/>
</dbReference>
<dbReference type="FunFam" id="3.40.50.300:FF:000224">
    <property type="entry name" value="Energy-coupling factor transporter ATP-binding protein EcfA"/>
    <property type="match status" value="1"/>
</dbReference>
<evidence type="ECO:0000256" key="3">
    <source>
        <dbReference type="ARBA" id="ARBA00022448"/>
    </source>
</evidence>
<proteinExistence type="inferred from homology"/>
<evidence type="ECO:0000259" key="9">
    <source>
        <dbReference type="PROSITE" id="PS50893"/>
    </source>
</evidence>
<evidence type="ECO:0000256" key="7">
    <source>
        <dbReference type="ARBA" id="ARBA00022967"/>
    </source>
</evidence>
<dbReference type="RefSeq" id="WP_073041062.1">
    <property type="nucleotide sequence ID" value="NZ_FQVB01000036.1"/>
</dbReference>
<dbReference type="PANTHER" id="PTHR43553">
    <property type="entry name" value="HEAVY METAL TRANSPORTER"/>
    <property type="match status" value="1"/>
</dbReference>
<evidence type="ECO:0000256" key="1">
    <source>
        <dbReference type="ARBA" id="ARBA00004236"/>
    </source>
</evidence>
<dbReference type="InterPro" id="IPR027417">
    <property type="entry name" value="P-loop_NTPase"/>
</dbReference>
<dbReference type="GO" id="GO:0005524">
    <property type="term" value="F:ATP binding"/>
    <property type="evidence" value="ECO:0007669"/>
    <property type="project" value="UniProtKB-KW"/>
</dbReference>